<reference evidence="1" key="1">
    <citation type="submission" date="2020-05" db="EMBL/GenBank/DDBJ databases">
        <authorList>
            <person name="Chiriac C."/>
            <person name="Salcher M."/>
            <person name="Ghai R."/>
            <person name="Kavagutti S V."/>
        </authorList>
    </citation>
    <scope>NUCLEOTIDE SEQUENCE</scope>
</reference>
<protein>
    <submittedName>
        <fullName evidence="1">Unannotated protein</fullName>
    </submittedName>
</protein>
<evidence type="ECO:0000313" key="3">
    <source>
        <dbReference type="EMBL" id="CAB4930494.1"/>
    </source>
</evidence>
<sequence length="124" mass="13871">MVATLDRRLDALATRLERHTERLAVDQRTEIHRIDDRLTLDVAVLSEHLVGIDRTARRVSDANRPTMPRRFLLALPGEPLHVPEATDPDEVAAFVRDDDGAWVRAAVLDDSSLRVVVLPARPPA</sequence>
<evidence type="ECO:0000313" key="1">
    <source>
        <dbReference type="EMBL" id="CAB4772715.1"/>
    </source>
</evidence>
<accession>A0A6J6VP35</accession>
<dbReference type="AlphaFoldDB" id="A0A6J6VP35"/>
<evidence type="ECO:0000313" key="2">
    <source>
        <dbReference type="EMBL" id="CAB4831848.1"/>
    </source>
</evidence>
<organism evidence="1">
    <name type="scientific">freshwater metagenome</name>
    <dbReference type="NCBI Taxonomy" id="449393"/>
    <lineage>
        <taxon>unclassified sequences</taxon>
        <taxon>metagenomes</taxon>
        <taxon>ecological metagenomes</taxon>
    </lineage>
</organism>
<dbReference type="EMBL" id="CAEZYR010000196">
    <property type="protein sequence ID" value="CAB4772715.1"/>
    <property type="molecule type" value="Genomic_DNA"/>
</dbReference>
<gene>
    <name evidence="1" type="ORF">UFOPK2754_03183</name>
    <name evidence="2" type="ORF">UFOPK3139_01560</name>
    <name evidence="3" type="ORF">UFOPK3543_02628</name>
    <name evidence="4" type="ORF">UFOPK3967_01656</name>
</gene>
<evidence type="ECO:0000313" key="4">
    <source>
        <dbReference type="EMBL" id="CAB5001499.1"/>
    </source>
</evidence>
<dbReference type="EMBL" id="CAFBMH010000138">
    <property type="protein sequence ID" value="CAB4930494.1"/>
    <property type="molecule type" value="Genomic_DNA"/>
</dbReference>
<dbReference type="EMBL" id="CAFBOS010000100">
    <property type="protein sequence ID" value="CAB5001499.1"/>
    <property type="molecule type" value="Genomic_DNA"/>
</dbReference>
<proteinExistence type="predicted"/>
<name>A0A6J6VP35_9ZZZZ</name>
<dbReference type="EMBL" id="CAFABA010000060">
    <property type="protein sequence ID" value="CAB4831848.1"/>
    <property type="molecule type" value="Genomic_DNA"/>
</dbReference>